<protein>
    <submittedName>
        <fullName evidence="1">Uncharacterized protein</fullName>
    </submittedName>
</protein>
<proteinExistence type="predicted"/>
<dbReference type="AlphaFoldDB" id="A0A9Q0IF62"/>
<sequence length="92" mass="10466">MFLSGVDVNVRSTDLRDYHGKKAAHYWDGETDVFNTPGPQWDGKLSYRRRSQRFVLPTGLLPRSRSQGQLSLDFTAVPPSPGLRGLDLQMRF</sequence>
<reference evidence="1" key="1">
    <citation type="submission" date="2022-07" db="EMBL/GenBank/DDBJ databases">
        <title>Chromosome-level genome of Muraenolepis orangiensis.</title>
        <authorList>
            <person name="Kim J."/>
        </authorList>
    </citation>
    <scope>NUCLEOTIDE SEQUENCE</scope>
    <source>
        <strain evidence="1">KU_S4_2022</strain>
        <tissue evidence="1">Muscle</tissue>
    </source>
</reference>
<organism evidence="1 2">
    <name type="scientific">Muraenolepis orangiensis</name>
    <name type="common">Patagonian moray cod</name>
    <dbReference type="NCBI Taxonomy" id="630683"/>
    <lineage>
        <taxon>Eukaryota</taxon>
        <taxon>Metazoa</taxon>
        <taxon>Chordata</taxon>
        <taxon>Craniata</taxon>
        <taxon>Vertebrata</taxon>
        <taxon>Euteleostomi</taxon>
        <taxon>Actinopterygii</taxon>
        <taxon>Neopterygii</taxon>
        <taxon>Teleostei</taxon>
        <taxon>Neoteleostei</taxon>
        <taxon>Acanthomorphata</taxon>
        <taxon>Zeiogadaria</taxon>
        <taxon>Gadariae</taxon>
        <taxon>Gadiformes</taxon>
        <taxon>Muraenolepidoidei</taxon>
        <taxon>Muraenolepididae</taxon>
        <taxon>Muraenolepis</taxon>
    </lineage>
</organism>
<evidence type="ECO:0000313" key="1">
    <source>
        <dbReference type="EMBL" id="KAJ3595915.1"/>
    </source>
</evidence>
<evidence type="ECO:0000313" key="2">
    <source>
        <dbReference type="Proteomes" id="UP001148018"/>
    </source>
</evidence>
<dbReference type="EMBL" id="JANIIK010000110">
    <property type="protein sequence ID" value="KAJ3595915.1"/>
    <property type="molecule type" value="Genomic_DNA"/>
</dbReference>
<dbReference type="Proteomes" id="UP001148018">
    <property type="component" value="Unassembled WGS sequence"/>
</dbReference>
<gene>
    <name evidence="1" type="ORF">NHX12_002327</name>
</gene>
<comment type="caution">
    <text evidence="1">The sequence shown here is derived from an EMBL/GenBank/DDBJ whole genome shotgun (WGS) entry which is preliminary data.</text>
</comment>
<accession>A0A9Q0IF62</accession>
<name>A0A9Q0IF62_9TELE</name>
<keyword evidence="2" id="KW-1185">Reference proteome</keyword>
<dbReference type="OrthoDB" id="60433at2759"/>